<dbReference type="EMBL" id="GBRH01215503">
    <property type="protein sequence ID" value="JAD82392.1"/>
    <property type="molecule type" value="Transcribed_RNA"/>
</dbReference>
<proteinExistence type="predicted"/>
<reference evidence="1" key="1">
    <citation type="submission" date="2014-09" db="EMBL/GenBank/DDBJ databases">
        <authorList>
            <person name="Magalhaes I.L.F."/>
            <person name="Oliveira U."/>
            <person name="Santos F.R."/>
            <person name="Vidigal T.H.D.A."/>
            <person name="Brescovit A.D."/>
            <person name="Santos A.J."/>
        </authorList>
    </citation>
    <scope>NUCLEOTIDE SEQUENCE</scope>
    <source>
        <tissue evidence="1">Shoot tissue taken approximately 20 cm above the soil surface</tissue>
    </source>
</reference>
<evidence type="ECO:0000313" key="1">
    <source>
        <dbReference type="EMBL" id="JAD82392.1"/>
    </source>
</evidence>
<accession>A0A0A9DF59</accession>
<sequence length="47" mass="5376">MEERISVGSINQETCRSCRWRQKCSTSIQKTLQDGSDPDLAWTKAKC</sequence>
<name>A0A0A9DF59_ARUDO</name>
<protein>
    <submittedName>
        <fullName evidence="1">Uncharacterized protein</fullName>
    </submittedName>
</protein>
<dbReference type="AlphaFoldDB" id="A0A0A9DF59"/>
<reference evidence="1" key="2">
    <citation type="journal article" date="2015" name="Data Brief">
        <title>Shoot transcriptome of the giant reed, Arundo donax.</title>
        <authorList>
            <person name="Barrero R.A."/>
            <person name="Guerrero F.D."/>
            <person name="Moolhuijzen P."/>
            <person name="Goolsby J.A."/>
            <person name="Tidwell J."/>
            <person name="Bellgard S.E."/>
            <person name="Bellgard M.I."/>
        </authorList>
    </citation>
    <scope>NUCLEOTIDE SEQUENCE</scope>
    <source>
        <tissue evidence="1">Shoot tissue taken approximately 20 cm above the soil surface</tissue>
    </source>
</reference>
<organism evidence="1">
    <name type="scientific">Arundo donax</name>
    <name type="common">Giant reed</name>
    <name type="synonym">Donax arundinaceus</name>
    <dbReference type="NCBI Taxonomy" id="35708"/>
    <lineage>
        <taxon>Eukaryota</taxon>
        <taxon>Viridiplantae</taxon>
        <taxon>Streptophyta</taxon>
        <taxon>Embryophyta</taxon>
        <taxon>Tracheophyta</taxon>
        <taxon>Spermatophyta</taxon>
        <taxon>Magnoliopsida</taxon>
        <taxon>Liliopsida</taxon>
        <taxon>Poales</taxon>
        <taxon>Poaceae</taxon>
        <taxon>PACMAD clade</taxon>
        <taxon>Arundinoideae</taxon>
        <taxon>Arundineae</taxon>
        <taxon>Arundo</taxon>
    </lineage>
</organism>